<dbReference type="Pfam" id="PF25231">
    <property type="entry name" value="DUF7847"/>
    <property type="match status" value="1"/>
</dbReference>
<protein>
    <recommendedName>
        <fullName evidence="2">DUF7847 domain-containing protein</fullName>
    </recommendedName>
</protein>
<dbReference type="OrthoDB" id="241125at2157"/>
<keyword evidence="1" id="KW-0472">Membrane</keyword>
<feature type="transmembrane region" description="Helical" evidence="1">
    <location>
        <begin position="46"/>
        <end position="69"/>
    </location>
</feature>
<dbReference type="Proteomes" id="UP000608662">
    <property type="component" value="Unassembled WGS sequence"/>
</dbReference>
<proteinExistence type="predicted"/>
<evidence type="ECO:0000313" key="4">
    <source>
        <dbReference type="Proteomes" id="UP000608662"/>
    </source>
</evidence>
<evidence type="ECO:0000256" key="1">
    <source>
        <dbReference type="SAM" id="Phobius"/>
    </source>
</evidence>
<evidence type="ECO:0000259" key="2">
    <source>
        <dbReference type="Pfam" id="PF25231"/>
    </source>
</evidence>
<dbReference type="InterPro" id="IPR057169">
    <property type="entry name" value="DUF7847"/>
</dbReference>
<reference evidence="3" key="1">
    <citation type="submission" date="2019-12" db="EMBL/GenBank/DDBJ databases">
        <title>Whole-genome sequence of Halomicrobium mukohataei pws1.</title>
        <authorList>
            <person name="Verma D.K."/>
            <person name="Gopal K."/>
            <person name="Prasad E.S."/>
        </authorList>
    </citation>
    <scope>NUCLEOTIDE SEQUENCE</scope>
    <source>
        <strain evidence="3">Pws1</strain>
    </source>
</reference>
<evidence type="ECO:0000313" key="3">
    <source>
        <dbReference type="EMBL" id="NLV10462.1"/>
    </source>
</evidence>
<gene>
    <name evidence="3" type="ORF">GOC74_11035</name>
</gene>
<dbReference type="EMBL" id="WOYG01000001">
    <property type="protein sequence ID" value="NLV10462.1"/>
    <property type="molecule type" value="Genomic_DNA"/>
</dbReference>
<dbReference type="RefSeq" id="WP_170094155.1">
    <property type="nucleotide sequence ID" value="NZ_WOYG01000001.1"/>
</dbReference>
<dbReference type="AlphaFoldDB" id="A0A847TWP7"/>
<comment type="caution">
    <text evidence="3">The sequence shown here is derived from an EMBL/GenBank/DDBJ whole genome shotgun (WGS) entry which is preliminary data.</text>
</comment>
<organism evidence="3 4">
    <name type="scientific">Halomicrobium mukohataei</name>
    <dbReference type="NCBI Taxonomy" id="57705"/>
    <lineage>
        <taxon>Archaea</taxon>
        <taxon>Methanobacteriati</taxon>
        <taxon>Methanobacteriota</taxon>
        <taxon>Stenosarchaea group</taxon>
        <taxon>Halobacteria</taxon>
        <taxon>Halobacteriales</taxon>
        <taxon>Haloarculaceae</taxon>
        <taxon>Halomicrobium</taxon>
    </lineage>
</organism>
<feature type="transmembrane region" description="Helical" evidence="1">
    <location>
        <begin position="20"/>
        <end position="40"/>
    </location>
</feature>
<keyword evidence="1" id="KW-0812">Transmembrane</keyword>
<accession>A0A847TWP7</accession>
<feature type="transmembrane region" description="Helical" evidence="1">
    <location>
        <begin position="184"/>
        <end position="210"/>
    </location>
</feature>
<name>A0A847TWP7_9EURY</name>
<feature type="transmembrane region" description="Helical" evidence="1">
    <location>
        <begin position="90"/>
        <end position="123"/>
    </location>
</feature>
<feature type="transmembrane region" description="Helical" evidence="1">
    <location>
        <begin position="129"/>
        <end position="154"/>
    </location>
</feature>
<sequence>MKPAGALATGIDTLRRQPQIVAILFAFSLLSTGLSAAQFVNPLLAYPATGVVYLLLPFLVGGLVAYVAASMTETPSFGQFFAAGRDHYVGLLLGGLLLGVVTLVLYVLVAIVFFVAVVLVFGFALNTGLGTATLLVVALLSLVGFLVVLVPWFLSQFFPAAMVLDGDGVADSFRRSLSLVRSNVLSVLGFDLLAFVIGLFAQLPTAFLFYTSFDSMAMDAGSNTGMVSIFDYMSTTEAGLFLGSSLVISTTVGSVMYTYYVAYYREIGDASAAATATTKL</sequence>
<feature type="domain" description="DUF7847" evidence="2">
    <location>
        <begin position="6"/>
        <end position="266"/>
    </location>
</feature>
<keyword evidence="1" id="KW-1133">Transmembrane helix</keyword>
<feature type="transmembrane region" description="Helical" evidence="1">
    <location>
        <begin position="240"/>
        <end position="262"/>
    </location>
</feature>